<keyword evidence="2" id="KW-0408">Iron</keyword>
<gene>
    <name evidence="3" type="ORF">HPB48_013776</name>
</gene>
<organism evidence="3 4">
    <name type="scientific">Haemaphysalis longicornis</name>
    <name type="common">Bush tick</name>
    <dbReference type="NCBI Taxonomy" id="44386"/>
    <lineage>
        <taxon>Eukaryota</taxon>
        <taxon>Metazoa</taxon>
        <taxon>Ecdysozoa</taxon>
        <taxon>Arthropoda</taxon>
        <taxon>Chelicerata</taxon>
        <taxon>Arachnida</taxon>
        <taxon>Acari</taxon>
        <taxon>Parasitiformes</taxon>
        <taxon>Ixodida</taxon>
        <taxon>Ixodoidea</taxon>
        <taxon>Ixodidae</taxon>
        <taxon>Haemaphysalinae</taxon>
        <taxon>Haemaphysalis</taxon>
    </lineage>
</organism>
<evidence type="ECO:0008006" key="5">
    <source>
        <dbReference type="Google" id="ProtNLM"/>
    </source>
</evidence>
<evidence type="ECO:0000256" key="1">
    <source>
        <dbReference type="ARBA" id="ARBA00022559"/>
    </source>
</evidence>
<reference evidence="3 4" key="1">
    <citation type="journal article" date="2020" name="Cell">
        <title>Large-Scale Comparative Analyses of Tick Genomes Elucidate Their Genetic Diversity and Vector Capacities.</title>
        <authorList>
            <consortium name="Tick Genome and Microbiome Consortium (TIGMIC)"/>
            <person name="Jia N."/>
            <person name="Wang J."/>
            <person name="Shi W."/>
            <person name="Du L."/>
            <person name="Sun Y."/>
            <person name="Zhan W."/>
            <person name="Jiang J.F."/>
            <person name="Wang Q."/>
            <person name="Zhang B."/>
            <person name="Ji P."/>
            <person name="Bell-Sakyi L."/>
            <person name="Cui X.M."/>
            <person name="Yuan T.T."/>
            <person name="Jiang B.G."/>
            <person name="Yang W.F."/>
            <person name="Lam T.T."/>
            <person name="Chang Q.C."/>
            <person name="Ding S.J."/>
            <person name="Wang X.J."/>
            <person name="Zhu J.G."/>
            <person name="Ruan X.D."/>
            <person name="Zhao L."/>
            <person name="Wei J.T."/>
            <person name="Ye R.Z."/>
            <person name="Que T.C."/>
            <person name="Du C.H."/>
            <person name="Zhou Y.H."/>
            <person name="Cheng J.X."/>
            <person name="Dai P.F."/>
            <person name="Guo W.B."/>
            <person name="Han X.H."/>
            <person name="Huang E.J."/>
            <person name="Li L.F."/>
            <person name="Wei W."/>
            <person name="Gao Y.C."/>
            <person name="Liu J.Z."/>
            <person name="Shao H.Z."/>
            <person name="Wang X."/>
            <person name="Wang C.C."/>
            <person name="Yang T.C."/>
            <person name="Huo Q.B."/>
            <person name="Li W."/>
            <person name="Chen H.Y."/>
            <person name="Chen S.E."/>
            <person name="Zhou L.G."/>
            <person name="Ni X.B."/>
            <person name="Tian J.H."/>
            <person name="Sheng Y."/>
            <person name="Liu T."/>
            <person name="Pan Y.S."/>
            <person name="Xia L.Y."/>
            <person name="Li J."/>
            <person name="Zhao F."/>
            <person name="Cao W.C."/>
        </authorList>
    </citation>
    <scope>NUCLEOTIDE SEQUENCE [LARGE SCALE GENOMIC DNA]</scope>
    <source>
        <strain evidence="3">HaeL-2018</strain>
    </source>
</reference>
<sequence length="522" mass="58500">MDGVDGTAGGAAERYVDPCRGRVVGPSENATKEIDEVVKVAATKMACVAELCRQRKPKRCDAKKPYREADGTCNNLENPEWGAAGACMRRMLPQIYSDGVSSPRVSRRSGEPLPSARLVSYTAHPQGFASDERMSRMVQRFGQFVAHDISSALVIDAEGPEFFQNLGRDTYNCCDPTQSSDPECYRIDIPEQDPFYAQFNTTCMNFRRAAPCLTCKLGPREQVNALTSYIDGSPIYGISEGQTRRLRLLQKGMDHKTCAVLANNTPPPPPIITAEEISALIDRKIQHIVYNELLEEILGPEVMKREQLRPRRDGYTKYNASVDATVVNEFTTAAFRLGHALVGRDPDVNRLQRIEAEIPTSEERHKKLTPECQPRFAYICSVYETSTYRRYGDPEVTRHLFRFANGPKPFGVDLFAFDVQRGRDHGLRSYADFVEHCVPGVRIESFRDLEQLMPKDAVDVFERLYKDVRDVDLFSAGLAESGSHVVGPTFTCLIAPMFAKLKFGDRFYYEHGGQAGSFTPGK</sequence>
<dbReference type="PROSITE" id="PS50292">
    <property type="entry name" value="PEROXIDASE_3"/>
    <property type="match status" value="1"/>
</dbReference>
<dbReference type="Pfam" id="PF03098">
    <property type="entry name" value="An_peroxidase"/>
    <property type="match status" value="2"/>
</dbReference>
<keyword evidence="2" id="KW-0479">Metal-binding</keyword>
<dbReference type="OMA" id="APCLTCR"/>
<keyword evidence="2" id="KW-0349">Heme</keyword>
<dbReference type="EMBL" id="JABSTR010000002">
    <property type="protein sequence ID" value="KAH9363575.1"/>
    <property type="molecule type" value="Genomic_DNA"/>
</dbReference>
<dbReference type="OrthoDB" id="823504at2759"/>
<keyword evidence="1" id="KW-0575">Peroxidase</keyword>
<dbReference type="InterPro" id="IPR010255">
    <property type="entry name" value="Haem_peroxidase_sf"/>
</dbReference>
<dbReference type="PANTHER" id="PTHR11475:SF143">
    <property type="entry name" value="PUTATIVE-RELATED"/>
    <property type="match status" value="1"/>
</dbReference>
<accession>A0A9J6FL84</accession>
<feature type="binding site" description="axial binding residue" evidence="2">
    <location>
        <position position="339"/>
    </location>
    <ligand>
        <name>heme b</name>
        <dbReference type="ChEBI" id="CHEBI:60344"/>
    </ligand>
    <ligandPart>
        <name>Fe</name>
        <dbReference type="ChEBI" id="CHEBI:18248"/>
    </ligandPart>
</feature>
<evidence type="ECO:0000313" key="4">
    <source>
        <dbReference type="Proteomes" id="UP000821853"/>
    </source>
</evidence>
<keyword evidence="4" id="KW-1185">Reference proteome</keyword>
<dbReference type="GO" id="GO:0004601">
    <property type="term" value="F:peroxidase activity"/>
    <property type="evidence" value="ECO:0007669"/>
    <property type="project" value="UniProtKB-KW"/>
</dbReference>
<proteinExistence type="predicted"/>
<dbReference type="GO" id="GO:0020037">
    <property type="term" value="F:heme binding"/>
    <property type="evidence" value="ECO:0007669"/>
    <property type="project" value="InterPro"/>
</dbReference>
<comment type="caution">
    <text evidence="3">The sequence shown here is derived from an EMBL/GenBank/DDBJ whole genome shotgun (WGS) entry which is preliminary data.</text>
</comment>
<name>A0A9J6FL84_HAELO</name>
<evidence type="ECO:0000313" key="3">
    <source>
        <dbReference type="EMBL" id="KAH9363575.1"/>
    </source>
</evidence>
<dbReference type="SUPFAM" id="SSF48113">
    <property type="entry name" value="Heme-dependent peroxidases"/>
    <property type="match status" value="1"/>
</dbReference>
<dbReference type="AlphaFoldDB" id="A0A9J6FL84"/>
<keyword evidence="1" id="KW-0560">Oxidoreductase</keyword>
<dbReference type="InterPro" id="IPR019791">
    <property type="entry name" value="Haem_peroxidase_animal"/>
</dbReference>
<protein>
    <recommendedName>
        <fullName evidence="5">Chorion peroxidase</fullName>
    </recommendedName>
</protein>
<dbReference type="GO" id="GO:0046872">
    <property type="term" value="F:metal ion binding"/>
    <property type="evidence" value="ECO:0007669"/>
    <property type="project" value="UniProtKB-KW"/>
</dbReference>
<dbReference type="GO" id="GO:0006979">
    <property type="term" value="P:response to oxidative stress"/>
    <property type="evidence" value="ECO:0007669"/>
    <property type="project" value="InterPro"/>
</dbReference>
<dbReference type="Gene3D" id="1.10.640.10">
    <property type="entry name" value="Haem peroxidase domain superfamily, animal type"/>
    <property type="match status" value="2"/>
</dbReference>
<evidence type="ECO:0000256" key="2">
    <source>
        <dbReference type="PIRSR" id="PIRSR619791-2"/>
    </source>
</evidence>
<dbReference type="PANTHER" id="PTHR11475">
    <property type="entry name" value="OXIDASE/PEROXIDASE"/>
    <property type="match status" value="1"/>
</dbReference>
<dbReference type="PRINTS" id="PR00457">
    <property type="entry name" value="ANPEROXIDASE"/>
</dbReference>
<dbReference type="Proteomes" id="UP000821853">
    <property type="component" value="Chromosome 10"/>
</dbReference>
<dbReference type="InterPro" id="IPR037120">
    <property type="entry name" value="Haem_peroxidase_sf_animal"/>
</dbReference>
<dbReference type="VEuPathDB" id="VectorBase:HLOH_045205"/>